<protein>
    <submittedName>
        <fullName evidence="2">Uncharacterized protein</fullName>
    </submittedName>
</protein>
<organism evidence="2 3">
    <name type="scientific">Rhizopus microsporus ATCC 52813</name>
    <dbReference type="NCBI Taxonomy" id="1340429"/>
    <lineage>
        <taxon>Eukaryota</taxon>
        <taxon>Fungi</taxon>
        <taxon>Fungi incertae sedis</taxon>
        <taxon>Mucoromycota</taxon>
        <taxon>Mucoromycotina</taxon>
        <taxon>Mucoromycetes</taxon>
        <taxon>Mucorales</taxon>
        <taxon>Mucorineae</taxon>
        <taxon>Rhizopodaceae</taxon>
        <taxon>Rhizopus</taxon>
    </lineage>
</organism>
<sequence length="122" mass="13279">MSMSILGSVPLFGLFGSSTKSKHDRLRKSMIPISSVLKRQPFSTSSQRALPNKSSSYQQRSAENRAGPEVITESSILNSFPRPNLMPTLHFSLFGSPNNDGRKTAAKCTNCSGPHSTDFCPC</sequence>
<evidence type="ECO:0000313" key="3">
    <source>
        <dbReference type="Proteomes" id="UP000242254"/>
    </source>
</evidence>
<accession>A0A2G4SJG2</accession>
<gene>
    <name evidence="2" type="ORF">RHIMIDRAFT_241117</name>
</gene>
<proteinExistence type="predicted"/>
<name>A0A2G4SJG2_RHIZD</name>
<feature type="region of interest" description="Disordered" evidence="1">
    <location>
        <begin position="37"/>
        <end position="69"/>
    </location>
</feature>
<dbReference type="GeneID" id="35440502"/>
<evidence type="ECO:0000256" key="1">
    <source>
        <dbReference type="SAM" id="MobiDB-lite"/>
    </source>
</evidence>
<evidence type="ECO:0000313" key="2">
    <source>
        <dbReference type="EMBL" id="PHZ08901.1"/>
    </source>
</evidence>
<reference evidence="2 3" key="1">
    <citation type="journal article" date="2016" name="Proc. Natl. Acad. Sci. U.S.A.">
        <title>Lipid metabolic changes in an early divergent fungus govern the establishment of a mutualistic symbiosis with endobacteria.</title>
        <authorList>
            <person name="Lastovetsky O.A."/>
            <person name="Gaspar M.L."/>
            <person name="Mondo S.J."/>
            <person name="LaButti K.M."/>
            <person name="Sandor L."/>
            <person name="Grigoriev I.V."/>
            <person name="Henry S.A."/>
            <person name="Pawlowska T.E."/>
        </authorList>
    </citation>
    <scope>NUCLEOTIDE SEQUENCE [LARGE SCALE GENOMIC DNA]</scope>
    <source>
        <strain evidence="2 3">ATCC 52813</strain>
    </source>
</reference>
<dbReference type="Proteomes" id="UP000242254">
    <property type="component" value="Unassembled WGS sequence"/>
</dbReference>
<dbReference type="RefSeq" id="XP_023462609.1">
    <property type="nucleotide sequence ID" value="XM_023609512.1"/>
</dbReference>
<feature type="compositionally biased region" description="Polar residues" evidence="1">
    <location>
        <begin position="41"/>
        <end position="61"/>
    </location>
</feature>
<dbReference type="EMBL" id="KZ303861">
    <property type="protein sequence ID" value="PHZ08901.1"/>
    <property type="molecule type" value="Genomic_DNA"/>
</dbReference>
<dbReference type="AlphaFoldDB" id="A0A2G4SJG2"/>
<keyword evidence="3" id="KW-1185">Reference proteome</keyword>